<reference evidence="2 3" key="1">
    <citation type="submission" date="2024-10" db="EMBL/GenBank/DDBJ databases">
        <authorList>
            <person name="Sang B.-I."/>
            <person name="Prabhaharan D."/>
        </authorList>
    </citation>
    <scope>NUCLEOTIDE SEQUENCE [LARGE SCALE GENOMIC DNA]</scope>
    <source>
        <strain evidence="2 3">MH</strain>
    </source>
</reference>
<dbReference type="PROSITE" id="PS51186">
    <property type="entry name" value="GNAT"/>
    <property type="match status" value="1"/>
</dbReference>
<name>A0ABW7DS99_9FIRM</name>
<dbReference type="InterPro" id="IPR000182">
    <property type="entry name" value="GNAT_dom"/>
</dbReference>
<dbReference type="GO" id="GO:0016746">
    <property type="term" value="F:acyltransferase activity"/>
    <property type="evidence" value="ECO:0007669"/>
    <property type="project" value="UniProtKB-KW"/>
</dbReference>
<organism evidence="2 3">
    <name type="scientific">Megasphaera hexanoica</name>
    <dbReference type="NCBI Taxonomy" id="1675036"/>
    <lineage>
        <taxon>Bacteria</taxon>
        <taxon>Bacillati</taxon>
        <taxon>Bacillota</taxon>
        <taxon>Negativicutes</taxon>
        <taxon>Veillonellales</taxon>
        <taxon>Veillonellaceae</taxon>
        <taxon>Megasphaera</taxon>
    </lineage>
</organism>
<dbReference type="Gene3D" id="3.40.630.30">
    <property type="match status" value="1"/>
</dbReference>
<dbReference type="Pfam" id="PF00583">
    <property type="entry name" value="Acetyltransf_1"/>
    <property type="match status" value="1"/>
</dbReference>
<keyword evidence="2" id="KW-0808">Transferase</keyword>
<comment type="caution">
    <text evidence="2">The sequence shown here is derived from an EMBL/GenBank/DDBJ whole genome shotgun (WGS) entry which is preliminary data.</text>
</comment>
<evidence type="ECO:0000313" key="2">
    <source>
        <dbReference type="EMBL" id="MFG6274252.1"/>
    </source>
</evidence>
<dbReference type="RefSeq" id="WP_113855685.1">
    <property type="nucleotide sequence ID" value="NZ_CP011940.1"/>
</dbReference>
<protein>
    <submittedName>
        <fullName evidence="2">GNAT family N-acetyltransferase</fullName>
        <ecNumber evidence="2">2.3.-.-</ecNumber>
    </submittedName>
</protein>
<gene>
    <name evidence="2" type="ORF">ACGTZG_13780</name>
</gene>
<dbReference type="Proteomes" id="UP001605989">
    <property type="component" value="Unassembled WGS sequence"/>
</dbReference>
<evidence type="ECO:0000313" key="3">
    <source>
        <dbReference type="Proteomes" id="UP001605989"/>
    </source>
</evidence>
<keyword evidence="3" id="KW-1185">Reference proteome</keyword>
<proteinExistence type="predicted"/>
<dbReference type="EC" id="2.3.-.-" evidence="2"/>
<evidence type="ECO:0000259" key="1">
    <source>
        <dbReference type="PROSITE" id="PS51186"/>
    </source>
</evidence>
<keyword evidence="2" id="KW-0012">Acyltransferase</keyword>
<feature type="domain" description="N-acetyltransferase" evidence="1">
    <location>
        <begin position="7"/>
        <end position="156"/>
    </location>
</feature>
<sequence length="156" mass="17967">MDTKRFEEVTRMTPSDFDKLVSIIAEIADKQATPLFKHRKSNEELSKILWQMWWHEELHVFADADTKEWVGVVAFDVVALWWIEGIVLVEDMLVSLSKRPTGFGSFAVSYLEKEAKNRGCSLILSGSSMVQDSQIVQNMYKKHGFVVYGESYLKEL</sequence>
<dbReference type="InterPro" id="IPR016181">
    <property type="entry name" value="Acyl_CoA_acyltransferase"/>
</dbReference>
<dbReference type="EMBL" id="JBIEKR010000017">
    <property type="protein sequence ID" value="MFG6274252.1"/>
    <property type="molecule type" value="Genomic_DNA"/>
</dbReference>
<accession>A0ABW7DS99</accession>
<dbReference type="SUPFAM" id="SSF55729">
    <property type="entry name" value="Acyl-CoA N-acyltransferases (Nat)"/>
    <property type="match status" value="1"/>
</dbReference>